<dbReference type="SUPFAM" id="SSF54160">
    <property type="entry name" value="Chromo domain-like"/>
    <property type="match status" value="1"/>
</dbReference>
<feature type="region of interest" description="Disordered" evidence="1">
    <location>
        <begin position="54"/>
        <end position="169"/>
    </location>
</feature>
<dbReference type="AlphaFoldDB" id="A0A4U5NBK8"/>
<feature type="compositionally biased region" description="Low complexity" evidence="1">
    <location>
        <begin position="127"/>
        <end position="148"/>
    </location>
</feature>
<dbReference type="Pfam" id="PF22732">
    <property type="entry name" value="MSL3_chromo-like"/>
    <property type="match status" value="1"/>
</dbReference>
<evidence type="ECO:0000259" key="2">
    <source>
        <dbReference type="Pfam" id="PF22732"/>
    </source>
</evidence>
<dbReference type="GO" id="GO:0006355">
    <property type="term" value="P:regulation of DNA-templated transcription"/>
    <property type="evidence" value="ECO:0007669"/>
    <property type="project" value="InterPro"/>
</dbReference>
<organism evidence="3 4">
    <name type="scientific">Steinernema carpocapsae</name>
    <name type="common">Entomopathogenic nematode</name>
    <dbReference type="NCBI Taxonomy" id="34508"/>
    <lineage>
        <taxon>Eukaryota</taxon>
        <taxon>Metazoa</taxon>
        <taxon>Ecdysozoa</taxon>
        <taxon>Nematoda</taxon>
        <taxon>Chromadorea</taxon>
        <taxon>Rhabditida</taxon>
        <taxon>Tylenchina</taxon>
        <taxon>Panagrolaimomorpha</taxon>
        <taxon>Strongyloidoidea</taxon>
        <taxon>Steinernematidae</taxon>
        <taxon>Steinernema</taxon>
    </lineage>
</organism>
<reference evidence="3 4" key="2">
    <citation type="journal article" date="2019" name="G3 (Bethesda)">
        <title>Hybrid Assembly of the Genome of the Entomopathogenic Nematode Steinernema carpocapsae Identifies the X-Chromosome.</title>
        <authorList>
            <person name="Serra L."/>
            <person name="Macchietto M."/>
            <person name="Macias-Munoz A."/>
            <person name="McGill C.J."/>
            <person name="Rodriguez I.M."/>
            <person name="Rodriguez B."/>
            <person name="Murad R."/>
            <person name="Mortazavi A."/>
        </authorList>
    </citation>
    <scope>NUCLEOTIDE SEQUENCE [LARGE SCALE GENOMIC DNA]</scope>
    <source>
        <strain evidence="3 4">ALL</strain>
    </source>
</reference>
<dbReference type="GO" id="GO:0035267">
    <property type="term" value="C:NuA4 histone acetyltransferase complex"/>
    <property type="evidence" value="ECO:0007669"/>
    <property type="project" value="TreeGrafter"/>
</dbReference>
<evidence type="ECO:0000256" key="1">
    <source>
        <dbReference type="SAM" id="MobiDB-lite"/>
    </source>
</evidence>
<dbReference type="Gene3D" id="2.30.30.140">
    <property type="match status" value="1"/>
</dbReference>
<accession>A0A4U5NBK8</accession>
<dbReference type="EMBL" id="AZBU02000004">
    <property type="protein sequence ID" value="TKR79892.1"/>
    <property type="molecule type" value="Genomic_DNA"/>
</dbReference>
<dbReference type="GO" id="GO:0005634">
    <property type="term" value="C:nucleus"/>
    <property type="evidence" value="ECO:0007669"/>
    <property type="project" value="InterPro"/>
</dbReference>
<reference evidence="3 4" key="1">
    <citation type="journal article" date="2015" name="Genome Biol.">
        <title>Comparative genomics of Steinernema reveals deeply conserved gene regulatory networks.</title>
        <authorList>
            <person name="Dillman A.R."/>
            <person name="Macchietto M."/>
            <person name="Porter C.F."/>
            <person name="Rogers A."/>
            <person name="Williams B."/>
            <person name="Antoshechkin I."/>
            <person name="Lee M.M."/>
            <person name="Goodwin Z."/>
            <person name="Lu X."/>
            <person name="Lewis E.E."/>
            <person name="Goodrich-Blair H."/>
            <person name="Stock S.P."/>
            <person name="Adams B.J."/>
            <person name="Sternberg P.W."/>
            <person name="Mortazavi A."/>
        </authorList>
    </citation>
    <scope>NUCLEOTIDE SEQUENCE [LARGE SCALE GENOMIC DNA]</scope>
    <source>
        <strain evidence="3 4">ALL</strain>
    </source>
</reference>
<gene>
    <name evidence="3" type="ORF">L596_014046</name>
</gene>
<dbReference type="GO" id="GO:0006325">
    <property type="term" value="P:chromatin organization"/>
    <property type="evidence" value="ECO:0007669"/>
    <property type="project" value="InterPro"/>
</dbReference>
<evidence type="ECO:0000313" key="3">
    <source>
        <dbReference type="EMBL" id="TKR79892.1"/>
    </source>
</evidence>
<dbReference type="STRING" id="34508.A0A4U5NBK8"/>
<dbReference type="PANTHER" id="PTHR10880:SF48">
    <property type="entry name" value="MORTALITY FACTOR 4 LIKE 2"/>
    <property type="match status" value="1"/>
</dbReference>
<feature type="domain" description="MSL3 chromodomain-like" evidence="2">
    <location>
        <begin position="7"/>
        <end position="59"/>
    </location>
</feature>
<keyword evidence="4" id="KW-1185">Reference proteome</keyword>
<dbReference type="InterPro" id="IPR053820">
    <property type="entry name" value="MSL3_chromo-like"/>
</dbReference>
<sequence>MPPKPKYQVGEEILCLDTVSGLSYPAKIVKIVKEGRETVYRVHYQGWHVKHDEDVRERDTSSRFKELTQESQEQAKDEIKEARRKAQKPSKRKSVASGALNTPAAKATPKTEVPRTRAVKTPAKQAPSTRTPGTRTSVVRSSVATSSPPKTPAPKISRKDPGPDDAYACSTSLKAEGRRFAGAASRRPLRQLAASVVRRATWI</sequence>
<feature type="compositionally biased region" description="Basic and acidic residues" evidence="1">
    <location>
        <begin position="54"/>
        <end position="81"/>
    </location>
</feature>
<comment type="caution">
    <text evidence="3">The sequence shown here is derived from an EMBL/GenBank/DDBJ whole genome shotgun (WGS) entry which is preliminary data.</text>
</comment>
<dbReference type="InterPro" id="IPR016197">
    <property type="entry name" value="Chromo-like_dom_sf"/>
</dbReference>
<feature type="compositionally biased region" description="Basic residues" evidence="1">
    <location>
        <begin position="82"/>
        <end position="94"/>
    </location>
</feature>
<dbReference type="Proteomes" id="UP000298663">
    <property type="component" value="Unassembled WGS sequence"/>
</dbReference>
<dbReference type="InterPro" id="IPR008676">
    <property type="entry name" value="MRG"/>
</dbReference>
<proteinExistence type="predicted"/>
<dbReference type="PANTHER" id="PTHR10880">
    <property type="entry name" value="MORTALITY FACTOR 4-LIKE PROTEIN"/>
    <property type="match status" value="1"/>
</dbReference>
<protein>
    <recommendedName>
        <fullName evidence="2">MSL3 chromodomain-like domain-containing protein</fullName>
    </recommendedName>
</protein>
<dbReference type="OrthoDB" id="124855at2759"/>
<evidence type="ECO:0000313" key="4">
    <source>
        <dbReference type="Proteomes" id="UP000298663"/>
    </source>
</evidence>
<name>A0A4U5NBK8_STECR</name>